<dbReference type="SUPFAM" id="SSF55486">
    <property type="entry name" value="Metalloproteases ('zincins'), catalytic domain"/>
    <property type="match status" value="1"/>
</dbReference>
<evidence type="ECO:0000259" key="1">
    <source>
        <dbReference type="Pfam" id="PF01431"/>
    </source>
</evidence>
<dbReference type="PANTHER" id="PTHR11733:SF208">
    <property type="entry name" value="PEPTIDASE M13 C-TERMINAL DOMAIN-CONTAINING PROTEIN"/>
    <property type="match status" value="1"/>
</dbReference>
<dbReference type="AlphaFoldDB" id="A0AAV5WW93"/>
<dbReference type="Proteomes" id="UP001432322">
    <property type="component" value="Unassembled WGS sequence"/>
</dbReference>
<dbReference type="PROSITE" id="PS51885">
    <property type="entry name" value="NEPRILYSIN"/>
    <property type="match status" value="1"/>
</dbReference>
<dbReference type="EMBL" id="BTSY01000007">
    <property type="protein sequence ID" value="GMT35750.1"/>
    <property type="molecule type" value="Genomic_DNA"/>
</dbReference>
<dbReference type="InterPro" id="IPR024079">
    <property type="entry name" value="MetalloPept_cat_dom_sf"/>
</dbReference>
<evidence type="ECO:0000313" key="3">
    <source>
        <dbReference type="Proteomes" id="UP001432322"/>
    </source>
</evidence>
<accession>A0AAV5WW93</accession>
<evidence type="ECO:0000313" key="2">
    <source>
        <dbReference type="EMBL" id="GMT35750.1"/>
    </source>
</evidence>
<dbReference type="PANTHER" id="PTHR11733">
    <property type="entry name" value="ZINC METALLOPROTEASE FAMILY M13 NEPRILYSIN-RELATED"/>
    <property type="match status" value="1"/>
</dbReference>
<name>A0AAV5WW93_9BILA</name>
<feature type="non-terminal residue" evidence="2">
    <location>
        <position position="1"/>
    </location>
</feature>
<feature type="domain" description="Peptidase M13 C-terminal" evidence="1">
    <location>
        <begin position="321"/>
        <end position="506"/>
    </location>
</feature>
<keyword evidence="3" id="KW-1185">Reference proteome</keyword>
<dbReference type="GO" id="GO:0005886">
    <property type="term" value="C:plasma membrane"/>
    <property type="evidence" value="ECO:0007669"/>
    <property type="project" value="TreeGrafter"/>
</dbReference>
<dbReference type="InterPro" id="IPR000718">
    <property type="entry name" value="Peptidase_M13"/>
</dbReference>
<gene>
    <name evidence="2" type="ORF">PFISCL1PPCAC_27047</name>
</gene>
<dbReference type="Gene3D" id="3.40.390.10">
    <property type="entry name" value="Collagenase (Catalytic Domain)"/>
    <property type="match status" value="1"/>
</dbReference>
<sequence length="518" mass="60144">IPLLLSFLPIFSADILKDHLTKNVDLSVSPCDDFFRHTCSQAVNWTEFPTSKIINFYTNISERFKEISESINNPIMNDIFILSKALNKSNKQFDRTQFINLIRMKCTSNAKCYNEEFAYYFQFYNWIIEKKSERLVHFASSNMTMDISMVVKVLPAMVEATFNYTMSDTTDEREILFYKSIVNRLFVMDQLKKDGVFDQVVQFQHDLQDFKQIILERFRNTSWLSEKDEFGLSLLSRFEDTIKNIVVTYDLGESDSDLKLLRSYNSGFNKYYYNARQRSTGNEALDIALSLNFAFNKIFNEMVTSGQTTLFYRVEWHLMYNAFYIPGDNEVGILAPFLFPALTDNSTLNKPYSLFSIIGHELFHSVVSKEWANKTSFKNEMECMHNHYNKTCNVFGEGVCNSGNLTFEEDGPDLEGFRTTYQLLMRNYETEALKEIVFNLSNFTVNREQSMFYLYGMSYCSEIIASEEHTDVHSHGHIRVNGVLSQMPEFSKAFSCKSGQKMYAEKGDICDLFGGDSK</sequence>
<comment type="caution">
    <text evidence="2">The sequence shown here is derived from an EMBL/GenBank/DDBJ whole genome shotgun (WGS) entry which is preliminary data.</text>
</comment>
<dbReference type="InterPro" id="IPR018497">
    <property type="entry name" value="Peptidase_M13_C"/>
</dbReference>
<organism evidence="2 3">
    <name type="scientific">Pristionchus fissidentatus</name>
    <dbReference type="NCBI Taxonomy" id="1538716"/>
    <lineage>
        <taxon>Eukaryota</taxon>
        <taxon>Metazoa</taxon>
        <taxon>Ecdysozoa</taxon>
        <taxon>Nematoda</taxon>
        <taxon>Chromadorea</taxon>
        <taxon>Rhabditida</taxon>
        <taxon>Rhabditina</taxon>
        <taxon>Diplogasteromorpha</taxon>
        <taxon>Diplogasteroidea</taxon>
        <taxon>Neodiplogasteridae</taxon>
        <taxon>Pristionchus</taxon>
    </lineage>
</organism>
<dbReference type="GO" id="GO:0016485">
    <property type="term" value="P:protein processing"/>
    <property type="evidence" value="ECO:0007669"/>
    <property type="project" value="TreeGrafter"/>
</dbReference>
<dbReference type="GO" id="GO:0004222">
    <property type="term" value="F:metalloendopeptidase activity"/>
    <property type="evidence" value="ECO:0007669"/>
    <property type="project" value="InterPro"/>
</dbReference>
<dbReference type="Pfam" id="PF01431">
    <property type="entry name" value="Peptidase_M13"/>
    <property type="match status" value="1"/>
</dbReference>
<protein>
    <recommendedName>
        <fullName evidence="1">Peptidase M13 C-terminal domain-containing protein</fullName>
    </recommendedName>
</protein>
<proteinExistence type="predicted"/>
<reference evidence="2" key="1">
    <citation type="submission" date="2023-10" db="EMBL/GenBank/DDBJ databases">
        <title>Genome assembly of Pristionchus species.</title>
        <authorList>
            <person name="Yoshida K."/>
            <person name="Sommer R.J."/>
        </authorList>
    </citation>
    <scope>NUCLEOTIDE SEQUENCE</scope>
    <source>
        <strain evidence="2">RS5133</strain>
    </source>
</reference>